<sequence length="38" mass="4101">MLVTNGLCMAVDAMKSRGLQGELAHWDLRLYCAGTSST</sequence>
<dbReference type="EMBL" id="UGQQ01000001">
    <property type="protein sequence ID" value="STZ54573.1"/>
    <property type="molecule type" value="Genomic_DNA"/>
</dbReference>
<proteinExistence type="predicted"/>
<dbReference type="AlphaFoldDB" id="A0A378T3Y3"/>
<evidence type="ECO:0000313" key="2">
    <source>
        <dbReference type="Proteomes" id="UP000254945"/>
    </source>
</evidence>
<organism evidence="1 2">
    <name type="scientific">Mycolicibacterium senegalense</name>
    <dbReference type="NCBI Taxonomy" id="1796"/>
    <lineage>
        <taxon>Bacteria</taxon>
        <taxon>Bacillati</taxon>
        <taxon>Actinomycetota</taxon>
        <taxon>Actinomycetes</taxon>
        <taxon>Mycobacteriales</taxon>
        <taxon>Mycobacteriaceae</taxon>
        <taxon>Mycolicibacterium</taxon>
    </lineage>
</organism>
<gene>
    <name evidence="1" type="ORF">NCTC4524_02210</name>
</gene>
<evidence type="ECO:0000313" key="1">
    <source>
        <dbReference type="EMBL" id="STZ54573.1"/>
    </source>
</evidence>
<accession>A0A378T3Y3</accession>
<reference evidence="1 2" key="1">
    <citation type="submission" date="2018-06" db="EMBL/GenBank/DDBJ databases">
        <authorList>
            <consortium name="Pathogen Informatics"/>
            <person name="Doyle S."/>
        </authorList>
    </citation>
    <scope>NUCLEOTIDE SEQUENCE [LARGE SCALE GENOMIC DNA]</scope>
    <source>
        <strain evidence="1 2">NCTC4524</strain>
    </source>
</reference>
<name>A0A378T3Y3_9MYCO</name>
<protein>
    <submittedName>
        <fullName evidence="1">Uncharacterized protein</fullName>
    </submittedName>
</protein>
<dbReference type="Proteomes" id="UP000254945">
    <property type="component" value="Unassembled WGS sequence"/>
</dbReference>